<gene>
    <name evidence="2" type="ORF">SAMN04487995_5147</name>
</gene>
<evidence type="ECO:0000313" key="2">
    <source>
        <dbReference type="EMBL" id="SEJ53765.1"/>
    </source>
</evidence>
<dbReference type="OrthoDB" id="891525at2"/>
<reference evidence="2 3" key="1">
    <citation type="submission" date="2016-10" db="EMBL/GenBank/DDBJ databases">
        <authorList>
            <person name="de Groot N.N."/>
        </authorList>
    </citation>
    <scope>NUCLEOTIDE SEQUENCE [LARGE SCALE GENOMIC DNA]</scope>
    <source>
        <strain evidence="2 3">DSM 19938</strain>
    </source>
</reference>
<evidence type="ECO:0000313" key="3">
    <source>
        <dbReference type="Proteomes" id="UP000199532"/>
    </source>
</evidence>
<evidence type="ECO:0008006" key="4">
    <source>
        <dbReference type="Google" id="ProtNLM"/>
    </source>
</evidence>
<name>A0A1H6ZYA7_9BACT</name>
<dbReference type="RefSeq" id="WP_090339964.1">
    <property type="nucleotide sequence ID" value="NZ_FNXY01000009.1"/>
</dbReference>
<sequence>MKIKIILVIAMLLSLTELSANNNVPSSIRKISKNDSIIVRFGNKTRMVIYGENKRELEKILKYDLNALLKDLKIRLDSTQQDTTLIVEEFSGDDYLKNKPDLGDDKNYVRIGKRGGLRIRNGNTKVEIESGSVEVNDGEDGNFARIGQTAKSYVPSWGSSPRKGFNIALGLNTYGSNTPLNTMAGTSVEMPDLKPFGSRYISLGYIASTTVARGQKARLSFDFGIDFSWYNLMFEGNNKIVRNQDMINFEPLLNDEQNEISLEKNKYVLPFVNLSLMPTLSFRRSFISHITAGVYGGYRLGSYSKIVERESDDKTFDRRNFFANDVRYGLGFELGIRRFPDLFVNYDLNDLYKKNHGPSVKMLSFGIKLF</sequence>
<keyword evidence="3" id="KW-1185">Reference proteome</keyword>
<dbReference type="STRING" id="408657.SAMN04487995_5147"/>
<protein>
    <recommendedName>
        <fullName evidence="4">Outer membrane protein beta-barrel domain-containing protein</fullName>
    </recommendedName>
</protein>
<organism evidence="2 3">
    <name type="scientific">Dyadobacter koreensis</name>
    <dbReference type="NCBI Taxonomy" id="408657"/>
    <lineage>
        <taxon>Bacteria</taxon>
        <taxon>Pseudomonadati</taxon>
        <taxon>Bacteroidota</taxon>
        <taxon>Cytophagia</taxon>
        <taxon>Cytophagales</taxon>
        <taxon>Spirosomataceae</taxon>
        <taxon>Dyadobacter</taxon>
    </lineage>
</organism>
<dbReference type="AlphaFoldDB" id="A0A1H6ZYA7"/>
<feature type="signal peptide" evidence="1">
    <location>
        <begin position="1"/>
        <end position="19"/>
    </location>
</feature>
<evidence type="ECO:0000256" key="1">
    <source>
        <dbReference type="SAM" id="SignalP"/>
    </source>
</evidence>
<keyword evidence="1" id="KW-0732">Signal</keyword>
<feature type="chain" id="PRO_5011616667" description="Outer membrane protein beta-barrel domain-containing protein" evidence="1">
    <location>
        <begin position="20"/>
        <end position="370"/>
    </location>
</feature>
<dbReference type="EMBL" id="FNXY01000009">
    <property type="protein sequence ID" value="SEJ53765.1"/>
    <property type="molecule type" value="Genomic_DNA"/>
</dbReference>
<accession>A0A1H6ZYA7</accession>
<proteinExistence type="predicted"/>
<dbReference type="Proteomes" id="UP000199532">
    <property type="component" value="Unassembled WGS sequence"/>
</dbReference>